<keyword evidence="3" id="KW-0805">Transcription regulation</keyword>
<keyword evidence="5" id="KW-0804">Transcription</keyword>
<sequence length="499" mass="55154">MTKRASGPLLTTMGEDAQQLRGRRAQVYRTVIDQIRAGVLAPGARLPSARQLAREWRVARGVIDEAFAQLQADGLVERRVGDGSYVRHDVPVAQIQPAPETAPEANEAARRRLEQFSPYMALARAFELPRQQFHPPVLHPRAWPEAEFPLERWRRLVNAALQEEWRDHLGYGPTAGLPTLRSAIARHVALTRGLHCTGEQVIVVNGPLQAIETIARVLLKPGDAVLVEDPSHPSLPLLLEMLHARAVGVPLDDEGFDIATGMALAPDARLAYLHPLAQFPLGTPTSRARGDALLAWAAEHQRWIVEGCFNDELVHRPPAPPALMARDAAERVILMGTFEGVMFPSLRIGYLVVPQRLADVFITARGPLGDHTPVAQQLALEAFIDGGHLSAHLRTLREALGARREAFRQAVRRWLPADVILGRTDTAWHACLHLPPHWRDVDLVQALRRRRIGAEALSTRCWQATHFNGLVVAYPAWTASELDAAVRGIAEVLEAMPRG</sequence>
<dbReference type="InterPro" id="IPR036388">
    <property type="entry name" value="WH-like_DNA-bd_sf"/>
</dbReference>
<dbReference type="Gene3D" id="3.40.640.10">
    <property type="entry name" value="Type I PLP-dependent aspartate aminotransferase-like (Major domain)"/>
    <property type="match status" value="1"/>
</dbReference>
<evidence type="ECO:0000313" key="8">
    <source>
        <dbReference type="Proteomes" id="UP000288178"/>
    </source>
</evidence>
<feature type="domain" description="HTH gntR-type" evidence="6">
    <location>
        <begin position="21"/>
        <end position="89"/>
    </location>
</feature>
<dbReference type="SUPFAM" id="SSF46785">
    <property type="entry name" value="Winged helix' DNA-binding domain"/>
    <property type="match status" value="1"/>
</dbReference>
<evidence type="ECO:0000256" key="3">
    <source>
        <dbReference type="ARBA" id="ARBA00023015"/>
    </source>
</evidence>
<evidence type="ECO:0000313" key="7">
    <source>
        <dbReference type="EMBL" id="RVT53759.1"/>
    </source>
</evidence>
<dbReference type="GO" id="GO:0008483">
    <property type="term" value="F:transaminase activity"/>
    <property type="evidence" value="ECO:0007669"/>
    <property type="project" value="UniProtKB-KW"/>
</dbReference>
<dbReference type="InterPro" id="IPR015424">
    <property type="entry name" value="PyrdxlP-dep_Trfase"/>
</dbReference>
<dbReference type="CDD" id="cd00609">
    <property type="entry name" value="AAT_like"/>
    <property type="match status" value="1"/>
</dbReference>
<dbReference type="SUPFAM" id="SSF53383">
    <property type="entry name" value="PLP-dependent transferases"/>
    <property type="match status" value="1"/>
</dbReference>
<dbReference type="AlphaFoldDB" id="A0A3S2TSP1"/>
<dbReference type="SMART" id="SM00345">
    <property type="entry name" value="HTH_GNTR"/>
    <property type="match status" value="1"/>
</dbReference>
<keyword evidence="7" id="KW-0032">Aminotransferase</keyword>
<dbReference type="PRINTS" id="PR00035">
    <property type="entry name" value="HTHGNTR"/>
</dbReference>
<evidence type="ECO:0000259" key="6">
    <source>
        <dbReference type="PROSITE" id="PS50949"/>
    </source>
</evidence>
<keyword evidence="4" id="KW-0238">DNA-binding</keyword>
<gene>
    <name evidence="7" type="ORF">ENE75_02375</name>
</gene>
<evidence type="ECO:0000256" key="2">
    <source>
        <dbReference type="ARBA" id="ARBA00022898"/>
    </source>
</evidence>
<dbReference type="InterPro" id="IPR015421">
    <property type="entry name" value="PyrdxlP-dep_Trfase_major"/>
</dbReference>
<dbReference type="GO" id="GO:0003700">
    <property type="term" value="F:DNA-binding transcription factor activity"/>
    <property type="evidence" value="ECO:0007669"/>
    <property type="project" value="InterPro"/>
</dbReference>
<dbReference type="Pfam" id="PF00155">
    <property type="entry name" value="Aminotran_1_2"/>
    <property type="match status" value="1"/>
</dbReference>
<keyword evidence="7" id="KW-0808">Transferase</keyword>
<comment type="caution">
    <text evidence="7">The sequence shown here is derived from an EMBL/GenBank/DDBJ whole genome shotgun (WGS) entry which is preliminary data.</text>
</comment>
<dbReference type="Gene3D" id="1.10.10.10">
    <property type="entry name" value="Winged helix-like DNA-binding domain superfamily/Winged helix DNA-binding domain"/>
    <property type="match status" value="1"/>
</dbReference>
<dbReference type="InterPro" id="IPR036390">
    <property type="entry name" value="WH_DNA-bd_sf"/>
</dbReference>
<dbReference type="InterPro" id="IPR051446">
    <property type="entry name" value="HTH_trans_reg/aminotransferase"/>
</dbReference>
<dbReference type="GO" id="GO:0030170">
    <property type="term" value="F:pyridoxal phosphate binding"/>
    <property type="evidence" value="ECO:0007669"/>
    <property type="project" value="InterPro"/>
</dbReference>
<dbReference type="PANTHER" id="PTHR46577:SF1">
    <property type="entry name" value="HTH-TYPE TRANSCRIPTIONAL REGULATORY PROTEIN GABR"/>
    <property type="match status" value="1"/>
</dbReference>
<dbReference type="InterPro" id="IPR000524">
    <property type="entry name" value="Tscrpt_reg_HTH_GntR"/>
</dbReference>
<dbReference type="RefSeq" id="WP_128195244.1">
    <property type="nucleotide sequence ID" value="NZ_SACT01000001.1"/>
</dbReference>
<protein>
    <submittedName>
        <fullName evidence="7">PLP-dependent aminotransferase family protein</fullName>
    </submittedName>
</protein>
<dbReference type="GO" id="GO:0003677">
    <property type="term" value="F:DNA binding"/>
    <property type="evidence" value="ECO:0007669"/>
    <property type="project" value="UniProtKB-KW"/>
</dbReference>
<reference evidence="7 8" key="1">
    <citation type="submission" date="2019-01" db="EMBL/GenBank/DDBJ databases">
        <authorList>
            <person name="Chen W.-M."/>
        </authorList>
    </citation>
    <scope>NUCLEOTIDE SEQUENCE [LARGE SCALE GENOMIC DNA]</scope>
    <source>
        <strain evidence="7 8">ICH-3</strain>
    </source>
</reference>
<evidence type="ECO:0000256" key="4">
    <source>
        <dbReference type="ARBA" id="ARBA00023125"/>
    </source>
</evidence>
<dbReference type="PANTHER" id="PTHR46577">
    <property type="entry name" value="HTH-TYPE TRANSCRIPTIONAL REGULATORY PROTEIN GABR"/>
    <property type="match status" value="1"/>
</dbReference>
<accession>A0A3S2TSP1</accession>
<comment type="similarity">
    <text evidence="1">In the C-terminal section; belongs to the class-I pyridoxal-phosphate-dependent aminotransferase family.</text>
</comment>
<keyword evidence="8" id="KW-1185">Reference proteome</keyword>
<dbReference type="CDD" id="cd07377">
    <property type="entry name" value="WHTH_GntR"/>
    <property type="match status" value="1"/>
</dbReference>
<dbReference type="InterPro" id="IPR004839">
    <property type="entry name" value="Aminotransferase_I/II_large"/>
</dbReference>
<dbReference type="Proteomes" id="UP000288178">
    <property type="component" value="Unassembled WGS sequence"/>
</dbReference>
<organism evidence="7 8">
    <name type="scientific">Rubrivivax albus</name>
    <dbReference type="NCBI Taxonomy" id="2499835"/>
    <lineage>
        <taxon>Bacteria</taxon>
        <taxon>Pseudomonadati</taxon>
        <taxon>Pseudomonadota</taxon>
        <taxon>Betaproteobacteria</taxon>
        <taxon>Burkholderiales</taxon>
        <taxon>Sphaerotilaceae</taxon>
        <taxon>Rubrivivax</taxon>
    </lineage>
</organism>
<dbReference type="OrthoDB" id="9804020at2"/>
<dbReference type="PROSITE" id="PS50949">
    <property type="entry name" value="HTH_GNTR"/>
    <property type="match status" value="1"/>
</dbReference>
<name>A0A3S2TSP1_9BURK</name>
<dbReference type="EMBL" id="SACT01000001">
    <property type="protein sequence ID" value="RVT53759.1"/>
    <property type="molecule type" value="Genomic_DNA"/>
</dbReference>
<dbReference type="Pfam" id="PF00392">
    <property type="entry name" value="GntR"/>
    <property type="match status" value="1"/>
</dbReference>
<evidence type="ECO:0000256" key="1">
    <source>
        <dbReference type="ARBA" id="ARBA00005384"/>
    </source>
</evidence>
<evidence type="ECO:0000256" key="5">
    <source>
        <dbReference type="ARBA" id="ARBA00023163"/>
    </source>
</evidence>
<keyword evidence="2" id="KW-0663">Pyridoxal phosphate</keyword>
<proteinExistence type="inferred from homology"/>